<evidence type="ECO:0000259" key="1">
    <source>
        <dbReference type="Pfam" id="PF13372"/>
    </source>
</evidence>
<comment type="caution">
    <text evidence="2">The sequence shown here is derived from an EMBL/GenBank/DDBJ whole genome shotgun (WGS) entry which is preliminary data.</text>
</comment>
<proteinExistence type="predicted"/>
<sequence>MPDFSTSLFFILGRYIEEMTMKYSAIAAGVILSTLGFSGTAHAEDDAFITALKEGKPLLNLRLRHEEVDSDGAAEDAQALTLRTRLGYQSGTLHGFDVMGEFEDTRIVGQVDNYAPEQAGYPVIADPEVTELNRAAVRYTGSDALDGLVATYGRQRIIYDNARFVGNVGWRQDEQTFDGAKVDYGTGDFSLSAAYLTQVNGFTPKFDANVSNTLFNASWAGMPGGSLTAYGYLLETDNVPDSDNDTYGLRYAGAFDLDAVKLLVTLEGAQQEVEAGDTEYYFAEVGAEMAGVTVKVAQEVLGSDDGQIAFQTPLATKHAFNGWADQFLVTPADGLKDSFVSVGTKLAGFKLAAVYHDFQADEGSSDYGTETNLLVARPIGKHYVVGLKYADYSADDFGADTQKLWAWAELKL</sequence>
<keyword evidence="3" id="KW-1185">Reference proteome</keyword>
<organism evidence="2 3">
    <name type="scientific">Alcanivorax jadensis T9</name>
    <dbReference type="NCBI Taxonomy" id="1177181"/>
    <lineage>
        <taxon>Bacteria</taxon>
        <taxon>Pseudomonadati</taxon>
        <taxon>Pseudomonadota</taxon>
        <taxon>Gammaproteobacteria</taxon>
        <taxon>Oceanospirillales</taxon>
        <taxon>Alcanivoracaceae</taxon>
        <taxon>Alcanivorax</taxon>
    </lineage>
</organism>
<dbReference type="InterPro" id="IPR025388">
    <property type="entry name" value="Alginate_export_dom"/>
</dbReference>
<dbReference type="EMBL" id="ARXU01000004">
    <property type="protein sequence ID" value="KGD61628.1"/>
    <property type="molecule type" value="Genomic_DNA"/>
</dbReference>
<name>A0ABR4WDT0_9GAMM</name>
<feature type="domain" description="Alginate export" evidence="1">
    <location>
        <begin position="95"/>
        <end position="255"/>
    </location>
</feature>
<protein>
    <recommendedName>
        <fullName evidence="1">Alginate export domain-containing protein</fullName>
    </recommendedName>
</protein>
<evidence type="ECO:0000313" key="2">
    <source>
        <dbReference type="EMBL" id="KGD61628.1"/>
    </source>
</evidence>
<evidence type="ECO:0000313" key="3">
    <source>
        <dbReference type="Proteomes" id="UP000029443"/>
    </source>
</evidence>
<dbReference type="Pfam" id="PF13372">
    <property type="entry name" value="Alginate_exp"/>
    <property type="match status" value="1"/>
</dbReference>
<reference evidence="2 3" key="1">
    <citation type="submission" date="2012-09" db="EMBL/GenBank/DDBJ databases">
        <title>Genome Sequence of alkane-degrading Bacterium Alcanivorax jadensis T9.</title>
        <authorList>
            <person name="Lai Q."/>
            <person name="Shao Z."/>
        </authorList>
    </citation>
    <scope>NUCLEOTIDE SEQUENCE [LARGE SCALE GENOMIC DNA]</scope>
    <source>
        <strain evidence="2 3">T9</strain>
    </source>
</reference>
<dbReference type="Proteomes" id="UP000029443">
    <property type="component" value="Unassembled WGS sequence"/>
</dbReference>
<accession>A0ABR4WDT0</accession>
<gene>
    <name evidence="2" type="ORF">T9A_01577</name>
</gene>